<dbReference type="Gene3D" id="3.40.1580.10">
    <property type="entry name" value="SMI1/KNR4-like"/>
    <property type="match status" value="1"/>
</dbReference>
<dbReference type="Proteomes" id="UP000053681">
    <property type="component" value="Unassembled WGS sequence"/>
</dbReference>
<protein>
    <recommendedName>
        <fullName evidence="1">Knr4/Smi1-like domain-containing protein</fullName>
    </recommendedName>
</protein>
<dbReference type="Pfam" id="PF09346">
    <property type="entry name" value="SMI1_KNR4"/>
    <property type="match status" value="1"/>
</dbReference>
<dbReference type="RefSeq" id="WP_025911166.1">
    <property type="nucleotide sequence ID" value="NZ_KQ758628.1"/>
</dbReference>
<reference evidence="2 3" key="1">
    <citation type="submission" date="2015-11" db="EMBL/GenBank/DDBJ databases">
        <title>Bacillus caseinolyticus sp nov.</title>
        <authorList>
            <person name="Dastager S.G."/>
            <person name="Mawlankar R."/>
        </authorList>
    </citation>
    <scope>NUCLEOTIDE SEQUENCE [LARGE SCALE GENOMIC DNA]</scope>
    <source>
        <strain evidence="2 3">SGD-V-76</strain>
    </source>
</reference>
<sequence length="171" mass="20358">MVKKTINALKQRLWENNDVIEVYKGNGEVNFTTCTFYEGLVEEIIHQFEQKHRCVMPKDYREFLRETNGCRLFESNLVENSVVLYRLEDTESQCSEDYITIGAVNQNEILLRRVEASEHSVIIKSKYEPVEQAVNLHMTFEQWFDRLIMSQGNLFWTWSVQPVLVRIKRFQ</sequence>
<evidence type="ECO:0000313" key="2">
    <source>
        <dbReference type="EMBL" id="KSU89387.1"/>
    </source>
</evidence>
<dbReference type="InterPro" id="IPR037883">
    <property type="entry name" value="Knr4/Smi1-like_sf"/>
</dbReference>
<evidence type="ECO:0000313" key="3">
    <source>
        <dbReference type="Proteomes" id="UP000053681"/>
    </source>
</evidence>
<keyword evidence="3" id="KW-1185">Reference proteome</keyword>
<comment type="caution">
    <text evidence="2">The sequence shown here is derived from an EMBL/GenBank/DDBJ whole genome shotgun (WGS) entry which is preliminary data.</text>
</comment>
<name>A0A0V8JQQ4_9BACI</name>
<dbReference type="AlphaFoldDB" id="A0A0V8JQQ4"/>
<feature type="domain" description="Knr4/Smi1-like" evidence="1">
    <location>
        <begin position="42"/>
        <end position="109"/>
    </location>
</feature>
<dbReference type="InterPro" id="IPR018958">
    <property type="entry name" value="Knr4/Smi1-like_dom"/>
</dbReference>
<gene>
    <name evidence="2" type="ORF">AS180_02205</name>
</gene>
<accession>A0A0V8JQQ4</accession>
<evidence type="ECO:0000259" key="1">
    <source>
        <dbReference type="Pfam" id="PF09346"/>
    </source>
</evidence>
<organism evidence="2 3">
    <name type="scientific">Priestia veravalensis</name>
    <dbReference type="NCBI Taxonomy" id="1414648"/>
    <lineage>
        <taxon>Bacteria</taxon>
        <taxon>Bacillati</taxon>
        <taxon>Bacillota</taxon>
        <taxon>Bacilli</taxon>
        <taxon>Bacillales</taxon>
        <taxon>Bacillaceae</taxon>
        <taxon>Priestia</taxon>
    </lineage>
</organism>
<dbReference type="SUPFAM" id="SSF160631">
    <property type="entry name" value="SMI1/KNR4-like"/>
    <property type="match status" value="1"/>
</dbReference>
<dbReference type="EMBL" id="LNQP01000005">
    <property type="protein sequence ID" value="KSU89387.1"/>
    <property type="molecule type" value="Genomic_DNA"/>
</dbReference>
<proteinExistence type="predicted"/>